<dbReference type="EMBL" id="OV121132">
    <property type="protein sequence ID" value="CAH0547930.1"/>
    <property type="molecule type" value="Genomic_DNA"/>
</dbReference>
<comment type="subcellular location">
    <subcellularLocation>
        <location evidence="1">Membrane</location>
        <topology evidence="1">Single-pass type I membrane protein</topology>
    </subcellularLocation>
</comment>
<keyword evidence="5" id="KW-0325">Glycoprotein</keyword>
<keyword evidence="6" id="KW-0732">Signal</keyword>
<keyword evidence="4" id="KW-0472">Membrane</keyword>
<evidence type="ECO:0000256" key="3">
    <source>
        <dbReference type="ARBA" id="ARBA00022989"/>
    </source>
</evidence>
<dbReference type="PROSITE" id="PS51450">
    <property type="entry name" value="LRR"/>
    <property type="match status" value="2"/>
</dbReference>
<dbReference type="PANTHER" id="PTHR24368">
    <property type="entry name" value="AMPHOTERIN-INDUCED PROTEIN"/>
    <property type="match status" value="1"/>
</dbReference>
<dbReference type="InterPro" id="IPR032675">
    <property type="entry name" value="LRR_dom_sf"/>
</dbReference>
<organism evidence="7 8">
    <name type="scientific">Brassicogethes aeneus</name>
    <name type="common">Rape pollen beetle</name>
    <name type="synonym">Meligethes aeneus</name>
    <dbReference type="NCBI Taxonomy" id="1431903"/>
    <lineage>
        <taxon>Eukaryota</taxon>
        <taxon>Metazoa</taxon>
        <taxon>Ecdysozoa</taxon>
        <taxon>Arthropoda</taxon>
        <taxon>Hexapoda</taxon>
        <taxon>Insecta</taxon>
        <taxon>Pterygota</taxon>
        <taxon>Neoptera</taxon>
        <taxon>Endopterygota</taxon>
        <taxon>Coleoptera</taxon>
        <taxon>Polyphaga</taxon>
        <taxon>Cucujiformia</taxon>
        <taxon>Nitidulidae</taxon>
        <taxon>Meligethinae</taxon>
        <taxon>Brassicogethes</taxon>
    </lineage>
</organism>
<dbReference type="PANTHER" id="PTHR24368:SF210">
    <property type="entry name" value="SURFACE ANTIGEN BSPA-LIKE"/>
    <property type="match status" value="1"/>
</dbReference>
<dbReference type="InterPro" id="IPR031283">
    <property type="entry name" value="AMIGO"/>
</dbReference>
<evidence type="ECO:0000256" key="6">
    <source>
        <dbReference type="SAM" id="SignalP"/>
    </source>
</evidence>
<keyword evidence="8" id="KW-1185">Reference proteome</keyword>
<evidence type="ECO:0000256" key="2">
    <source>
        <dbReference type="ARBA" id="ARBA00022692"/>
    </source>
</evidence>
<dbReference type="AlphaFoldDB" id="A0A9P0ATM8"/>
<dbReference type="OrthoDB" id="10068119at2759"/>
<dbReference type="Pfam" id="PF13855">
    <property type="entry name" value="LRR_8"/>
    <property type="match status" value="1"/>
</dbReference>
<evidence type="ECO:0000256" key="4">
    <source>
        <dbReference type="ARBA" id="ARBA00023136"/>
    </source>
</evidence>
<evidence type="ECO:0008006" key="9">
    <source>
        <dbReference type="Google" id="ProtNLM"/>
    </source>
</evidence>
<dbReference type="Gene3D" id="3.80.10.10">
    <property type="entry name" value="Ribonuclease Inhibitor"/>
    <property type="match status" value="2"/>
</dbReference>
<accession>A0A9P0ATM8</accession>
<keyword evidence="3" id="KW-1133">Transmembrane helix</keyword>
<dbReference type="Proteomes" id="UP001154078">
    <property type="component" value="Chromosome 1"/>
</dbReference>
<gene>
    <name evidence="7" type="ORF">MELIAE_LOCUS1817</name>
</gene>
<protein>
    <recommendedName>
        <fullName evidence="9">Protein halfway</fullName>
    </recommendedName>
</protein>
<dbReference type="GO" id="GO:0016020">
    <property type="term" value="C:membrane"/>
    <property type="evidence" value="ECO:0007669"/>
    <property type="project" value="UniProtKB-SubCell"/>
</dbReference>
<evidence type="ECO:0000256" key="5">
    <source>
        <dbReference type="ARBA" id="ARBA00023180"/>
    </source>
</evidence>
<name>A0A9P0ATM8_BRAAE</name>
<proteinExistence type="predicted"/>
<evidence type="ECO:0000313" key="7">
    <source>
        <dbReference type="EMBL" id="CAH0547930.1"/>
    </source>
</evidence>
<feature type="chain" id="PRO_5040154265" description="Protein halfway" evidence="6">
    <location>
        <begin position="23"/>
        <end position="483"/>
    </location>
</feature>
<feature type="signal peptide" evidence="6">
    <location>
        <begin position="1"/>
        <end position="22"/>
    </location>
</feature>
<evidence type="ECO:0000313" key="8">
    <source>
        <dbReference type="Proteomes" id="UP001154078"/>
    </source>
</evidence>
<evidence type="ECO:0000256" key="1">
    <source>
        <dbReference type="ARBA" id="ARBA00004479"/>
    </source>
</evidence>
<reference evidence="7" key="1">
    <citation type="submission" date="2021-12" db="EMBL/GenBank/DDBJ databases">
        <authorList>
            <person name="King R."/>
        </authorList>
    </citation>
    <scope>NUCLEOTIDE SEQUENCE</scope>
</reference>
<dbReference type="SUPFAM" id="SSF52058">
    <property type="entry name" value="L domain-like"/>
    <property type="match status" value="1"/>
</dbReference>
<dbReference type="InterPro" id="IPR001611">
    <property type="entry name" value="Leu-rich_rpt"/>
</dbReference>
<sequence>MLFINLLFLLLLLVIRCDLGKAANITKLCLKDNFYQQPVESCPPPTSTCHCKTFTECPGVMLCCNVTSFIFIEGIRCGRAENNATINNLQIRNATMEILNLNSYSNLLIGLDYLSITDGNITNIKGYFAKNTKITFLNFSSNGIKEFDSRSLSNLFKLEYLDLSDNKLVNIPPFKKDGLIRLDISGNPSIYCKSVIENLNRTNLEFIKENNTFCSSDAIFDDVWFNNVEIISLTTCKEWHKVTVENNCFKNCTCTTKILKYPATTTVDVYVSLSCAGQEFLSLPTPLPAKTFSLNVSNNNITTLKGLNDPSYQYLKFLYADNNQISSIQPLEGSKFITDFDHLSLKNNSFKTFETYVLSNIEFDRSTQRQQLNISGNSVYCDCQTAKDLKVWLLSKSSHIGDYNEVRCENLNQKVIELNTSKLCVNSQQDWTDYIYYIITAEVVMLVCLVAKVTYDYWVFKTAGYLPWPANKMPKLPCDWLCE</sequence>
<keyword evidence="2" id="KW-0812">Transmembrane</keyword>